<reference evidence="1 2" key="1">
    <citation type="submission" date="2019-05" db="EMBL/GenBank/DDBJ databases">
        <title>Another draft genome of Portunus trituberculatus and its Hox gene families provides insights of decapod evolution.</title>
        <authorList>
            <person name="Jeong J.-H."/>
            <person name="Song I."/>
            <person name="Kim S."/>
            <person name="Choi T."/>
            <person name="Kim D."/>
            <person name="Ryu S."/>
            <person name="Kim W."/>
        </authorList>
    </citation>
    <scope>NUCLEOTIDE SEQUENCE [LARGE SCALE GENOMIC DNA]</scope>
    <source>
        <tissue evidence="1">Muscle</tissue>
    </source>
</reference>
<accession>A0A5B7EG93</accession>
<keyword evidence="2" id="KW-1185">Reference proteome</keyword>
<protein>
    <submittedName>
        <fullName evidence="1">Uncharacterized protein</fullName>
    </submittedName>
</protein>
<proteinExistence type="predicted"/>
<dbReference type="Proteomes" id="UP000324222">
    <property type="component" value="Unassembled WGS sequence"/>
</dbReference>
<name>A0A5B7EG93_PORTR</name>
<gene>
    <name evidence="1" type="ORF">E2C01_025738</name>
</gene>
<organism evidence="1 2">
    <name type="scientific">Portunus trituberculatus</name>
    <name type="common">Swimming crab</name>
    <name type="synonym">Neptunus trituberculatus</name>
    <dbReference type="NCBI Taxonomy" id="210409"/>
    <lineage>
        <taxon>Eukaryota</taxon>
        <taxon>Metazoa</taxon>
        <taxon>Ecdysozoa</taxon>
        <taxon>Arthropoda</taxon>
        <taxon>Crustacea</taxon>
        <taxon>Multicrustacea</taxon>
        <taxon>Malacostraca</taxon>
        <taxon>Eumalacostraca</taxon>
        <taxon>Eucarida</taxon>
        <taxon>Decapoda</taxon>
        <taxon>Pleocyemata</taxon>
        <taxon>Brachyura</taxon>
        <taxon>Eubrachyura</taxon>
        <taxon>Portunoidea</taxon>
        <taxon>Portunidae</taxon>
        <taxon>Portuninae</taxon>
        <taxon>Portunus</taxon>
    </lineage>
</organism>
<dbReference type="AlphaFoldDB" id="A0A5B7EG93"/>
<dbReference type="EMBL" id="VSRR010002624">
    <property type="protein sequence ID" value="MPC32428.1"/>
    <property type="molecule type" value="Genomic_DNA"/>
</dbReference>
<comment type="caution">
    <text evidence="1">The sequence shown here is derived from an EMBL/GenBank/DDBJ whole genome shotgun (WGS) entry which is preliminary data.</text>
</comment>
<evidence type="ECO:0000313" key="2">
    <source>
        <dbReference type="Proteomes" id="UP000324222"/>
    </source>
</evidence>
<sequence length="147" mass="16385">MGGPSAEEDERHYKIQTVSQSLEGARGTSAIAHLSRIRLGHTTLSAHLHHLRLSCDLFWSWCRTTPESMEHFLLQCSRLLSQHSALRSQLSALAITTQSANPPGGLRRPPLLATCCPSPYLWLLEEDRPATTPVIPTQDYPRAHKDP</sequence>
<evidence type="ECO:0000313" key="1">
    <source>
        <dbReference type="EMBL" id="MPC32428.1"/>
    </source>
</evidence>